<dbReference type="eggNOG" id="COG3045">
    <property type="taxonomic scope" value="Bacteria"/>
</dbReference>
<feature type="signal peptide" evidence="1">
    <location>
        <begin position="1"/>
        <end position="23"/>
    </location>
</feature>
<sequence>MRPIFFLFCTIVALCAAALPAAAEEIDCITTEWKLLGANHKVCVNGFEDPDVPCVTCYMSQARTGGISGSVGLAEDPSEFSLDCKQTCPVTLPEKFPKKKKVFSEGTSVLFKDTQVTRFYDDKRKTLIYLAVSRKIVSGSPKNSISTVVIH</sequence>
<protein>
    <submittedName>
        <fullName evidence="2">CreA family protein</fullName>
    </submittedName>
</protein>
<reference evidence="3" key="1">
    <citation type="journal article" date="2015" name="Genome Announc.">
        <title>High-Quality Draft Genome Sequence of Desulfovibrio carbinoliphilus FW-101-2B, an Organic Acid-Oxidizing Sulfate-Reducing Bacterium Isolated from Uranium(VI)-Contaminated Groundwater.</title>
        <authorList>
            <person name="Ramsay B.D."/>
            <person name="Hwang C."/>
            <person name="Woo H.L."/>
            <person name="Carroll S.L."/>
            <person name="Lucas S."/>
            <person name="Han J."/>
            <person name="Lapidus A.L."/>
            <person name="Cheng J.F."/>
            <person name="Goodwin L.A."/>
            <person name="Pitluck S."/>
            <person name="Peters L."/>
            <person name="Chertkov O."/>
            <person name="Held B."/>
            <person name="Detter J.C."/>
            <person name="Han C.S."/>
            <person name="Tapia R."/>
            <person name="Land M.L."/>
            <person name="Hauser L.J."/>
            <person name="Kyrpides N.C."/>
            <person name="Ivanova N.N."/>
            <person name="Mikhailova N."/>
            <person name="Pagani I."/>
            <person name="Woyke T."/>
            <person name="Arkin A.P."/>
            <person name="Dehal P."/>
            <person name="Chivian D."/>
            <person name="Criddle C.S."/>
            <person name="Wu W."/>
            <person name="Chakraborty R."/>
            <person name="Hazen T.C."/>
            <person name="Fields M.W."/>
        </authorList>
    </citation>
    <scope>NUCLEOTIDE SEQUENCE [LARGE SCALE GENOMIC DNA]</scope>
    <source>
        <strain evidence="3">FW-101-2B</strain>
    </source>
</reference>
<dbReference type="HOGENOM" id="CLU_109726_1_1_7"/>
<dbReference type="PANTHER" id="PTHR37952:SF2">
    <property type="entry name" value="PROTEIN CREA"/>
    <property type="match status" value="1"/>
</dbReference>
<accession>G7QBZ9</accession>
<dbReference type="PANTHER" id="PTHR37952">
    <property type="match status" value="1"/>
</dbReference>
<evidence type="ECO:0000256" key="1">
    <source>
        <dbReference type="SAM" id="SignalP"/>
    </source>
</evidence>
<proteinExistence type="predicted"/>
<dbReference type="InterPro" id="IPR010292">
    <property type="entry name" value="Uncharacterised_CreA"/>
</dbReference>
<feature type="chain" id="PRO_5003503496" evidence="1">
    <location>
        <begin position="24"/>
        <end position="151"/>
    </location>
</feature>
<dbReference type="Proteomes" id="UP000004662">
    <property type="component" value="Chromosome"/>
</dbReference>
<evidence type="ECO:0000313" key="2">
    <source>
        <dbReference type="EMBL" id="EHJ46034.1"/>
    </source>
</evidence>
<dbReference type="PIRSF" id="PIRSF003174">
    <property type="entry name" value="CreA"/>
    <property type="match status" value="1"/>
</dbReference>
<dbReference type="GO" id="GO:0005829">
    <property type="term" value="C:cytosol"/>
    <property type="evidence" value="ECO:0007669"/>
    <property type="project" value="TreeGrafter"/>
</dbReference>
<keyword evidence="1" id="KW-0732">Signal</keyword>
<gene>
    <name evidence="2" type="ORF">DFW101_0017</name>
</gene>
<dbReference type="OrthoDB" id="9788409at2"/>
<name>G7QBZ9_9BACT</name>
<keyword evidence="3" id="KW-1185">Reference proteome</keyword>
<dbReference type="EMBL" id="CM001368">
    <property type="protein sequence ID" value="EHJ46034.1"/>
    <property type="molecule type" value="Genomic_DNA"/>
</dbReference>
<dbReference type="Pfam" id="PF05981">
    <property type="entry name" value="CreA"/>
    <property type="match status" value="1"/>
</dbReference>
<organism evidence="2 3">
    <name type="scientific">Solidesulfovibrio carbinoliphilus subsp. oakridgensis</name>
    <dbReference type="NCBI Taxonomy" id="694327"/>
    <lineage>
        <taxon>Bacteria</taxon>
        <taxon>Pseudomonadati</taxon>
        <taxon>Thermodesulfobacteriota</taxon>
        <taxon>Desulfovibrionia</taxon>
        <taxon>Desulfovibrionales</taxon>
        <taxon>Desulfovibrionaceae</taxon>
        <taxon>Solidesulfovibrio</taxon>
    </lineage>
</organism>
<dbReference type="AlphaFoldDB" id="G7QBZ9"/>
<evidence type="ECO:0000313" key="3">
    <source>
        <dbReference type="Proteomes" id="UP000004662"/>
    </source>
</evidence>
<dbReference type="STRING" id="694327.DFW101_0017"/>
<dbReference type="RefSeq" id="WP_009179493.1">
    <property type="nucleotide sequence ID" value="NZ_CM001368.1"/>
</dbReference>